<protein>
    <submittedName>
        <fullName evidence="4">4-hydroxythreonine-4-phosphate dehydrogenase</fullName>
    </submittedName>
</protein>
<comment type="caution">
    <text evidence="4">The sequence shown here is derived from an EMBL/GenBank/DDBJ whole genome shotgun (WGS) entry which is preliminary data.</text>
</comment>
<dbReference type="InterPro" id="IPR005255">
    <property type="entry name" value="PdxA_fam"/>
</dbReference>
<evidence type="ECO:0000313" key="5">
    <source>
        <dbReference type="Proteomes" id="UP000032233"/>
    </source>
</evidence>
<dbReference type="GO" id="GO:0016491">
    <property type="term" value="F:oxidoreductase activity"/>
    <property type="evidence" value="ECO:0007669"/>
    <property type="project" value="UniProtKB-KW"/>
</dbReference>
<dbReference type="PANTHER" id="PTHR30004">
    <property type="entry name" value="4-HYDROXYTHREONINE-4-PHOSPHATE DEHYDROGENASE"/>
    <property type="match status" value="1"/>
</dbReference>
<name>A0A0D2GLT6_9BACT</name>
<dbReference type="RefSeq" id="WP_044346665.1">
    <property type="nucleotide sequence ID" value="NZ_AZAC01000002.1"/>
</dbReference>
<keyword evidence="5" id="KW-1185">Reference proteome</keyword>
<sequence length="344" mass="37136">MEKKPILGITMGDPGGIGPEICAKSLALPEIYETCRPLVVGDAGIMANAVNFCDLDLKVNPINSPEEGKYQLGVIDVLDMKNMPLEKLAHKQNTARQGQACYEYITKAIDLALDDQIDGTVTAPISKAALNAAGHHFAGHTEIYADRTKTKDYAMMLAEENFKVVHVSTHVSLREACDRVKKPRVLRCIDLTYDVLKRLGKEEPKIAVAGLNPHCGEGRLFGDEDDLEILPAVEEARAKGITVDGPIPADTVFSKMQGGMYDAVVVMYHDQGHIPTKVVGFKYDDKTGTWGAMAGVNLTLGLPIVRTSVDHGTAFGKAGEGRANPQSLIDAVKMAAVLAKNRKA</sequence>
<dbReference type="GO" id="GO:0046872">
    <property type="term" value="F:metal ion binding"/>
    <property type="evidence" value="ECO:0007669"/>
    <property type="project" value="UniProtKB-KW"/>
</dbReference>
<evidence type="ECO:0000256" key="1">
    <source>
        <dbReference type="ARBA" id="ARBA00022723"/>
    </source>
</evidence>
<proteinExistence type="predicted"/>
<evidence type="ECO:0000313" key="4">
    <source>
        <dbReference type="EMBL" id="KIX15657.1"/>
    </source>
</evidence>
<gene>
    <name evidence="4" type="ORF">X474_03230</name>
</gene>
<dbReference type="EMBL" id="AZAC01000002">
    <property type="protein sequence ID" value="KIX15657.1"/>
    <property type="molecule type" value="Genomic_DNA"/>
</dbReference>
<evidence type="ECO:0000256" key="2">
    <source>
        <dbReference type="ARBA" id="ARBA00023002"/>
    </source>
</evidence>
<keyword evidence="3" id="KW-0520">NAD</keyword>
<dbReference type="Proteomes" id="UP000032233">
    <property type="component" value="Unassembled WGS sequence"/>
</dbReference>
<keyword evidence="1" id="KW-0479">Metal-binding</keyword>
<keyword evidence="2" id="KW-0560">Oxidoreductase</keyword>
<dbReference type="Gene3D" id="3.40.718.10">
    <property type="entry name" value="Isopropylmalate Dehydrogenase"/>
    <property type="match status" value="1"/>
</dbReference>
<evidence type="ECO:0000256" key="3">
    <source>
        <dbReference type="ARBA" id="ARBA00023027"/>
    </source>
</evidence>
<reference evidence="4 5" key="1">
    <citation type="submission" date="2013-11" db="EMBL/GenBank/DDBJ databases">
        <title>Metagenomic analysis of a methanogenic consortium involved in long chain n-alkane degradation.</title>
        <authorList>
            <person name="Davidova I.A."/>
            <person name="Callaghan A.V."/>
            <person name="Wawrik B."/>
            <person name="Pruitt S."/>
            <person name="Marks C."/>
            <person name="Duncan K.E."/>
            <person name="Suflita J.M."/>
        </authorList>
    </citation>
    <scope>NUCLEOTIDE SEQUENCE [LARGE SCALE GENOMIC DNA]</scope>
    <source>
        <strain evidence="4 5">SPR</strain>
    </source>
</reference>
<dbReference type="FunCoup" id="A0A0D2GLT6">
    <property type="interactions" value="299"/>
</dbReference>
<dbReference type="NCBIfam" id="TIGR00557">
    <property type="entry name" value="pdxA"/>
    <property type="match status" value="1"/>
</dbReference>
<dbReference type="PATRIC" id="fig|1429043.3.peg.679"/>
<dbReference type="Pfam" id="PF04166">
    <property type="entry name" value="PdxA"/>
    <property type="match status" value="1"/>
</dbReference>
<dbReference type="SUPFAM" id="SSF53659">
    <property type="entry name" value="Isocitrate/Isopropylmalate dehydrogenase-like"/>
    <property type="match status" value="1"/>
</dbReference>
<dbReference type="STRING" id="1429043.X474_03230"/>
<dbReference type="PANTHER" id="PTHR30004:SF6">
    <property type="entry name" value="D-THREONATE 4-PHOSPHATE DEHYDROGENASE"/>
    <property type="match status" value="1"/>
</dbReference>
<dbReference type="GO" id="GO:0051287">
    <property type="term" value="F:NAD binding"/>
    <property type="evidence" value="ECO:0007669"/>
    <property type="project" value="InterPro"/>
</dbReference>
<organism evidence="4 5">
    <name type="scientific">Dethiosulfatarculus sandiegensis</name>
    <dbReference type="NCBI Taxonomy" id="1429043"/>
    <lineage>
        <taxon>Bacteria</taxon>
        <taxon>Pseudomonadati</taxon>
        <taxon>Thermodesulfobacteriota</taxon>
        <taxon>Desulfarculia</taxon>
        <taxon>Desulfarculales</taxon>
        <taxon>Desulfarculaceae</taxon>
        <taxon>Dethiosulfatarculus</taxon>
    </lineage>
</organism>
<accession>A0A0D2GLT6</accession>
<dbReference type="InParanoid" id="A0A0D2GLT6"/>
<dbReference type="AlphaFoldDB" id="A0A0D2GLT6"/>
<dbReference type="OrthoDB" id="9801783at2"/>